<dbReference type="AlphaFoldDB" id="A0A060BZN2"/>
<protein>
    <submittedName>
        <fullName evidence="2">CAZy families GH19 protein</fullName>
    </submittedName>
</protein>
<reference evidence="2" key="1">
    <citation type="journal article" date="2013" name="Environ. Microbiol.">
        <title>Seasonally variable intestinal metagenomes of the red palm weevil (Rhynchophorus ferrugineus).</title>
        <authorList>
            <person name="Jia S."/>
            <person name="Zhang X."/>
            <person name="Zhang G."/>
            <person name="Yin A."/>
            <person name="Zhang S."/>
            <person name="Li F."/>
            <person name="Wang L."/>
            <person name="Zhao D."/>
            <person name="Yun Q."/>
            <person name="Tala"/>
            <person name="Wang J."/>
            <person name="Sun G."/>
            <person name="Baabdullah M."/>
            <person name="Yu X."/>
            <person name="Hu S."/>
            <person name="Al-Mssallem I.S."/>
            <person name="Yu J."/>
        </authorList>
    </citation>
    <scope>NUCLEOTIDE SEQUENCE</scope>
</reference>
<proteinExistence type="predicted"/>
<feature type="region of interest" description="Disordered" evidence="1">
    <location>
        <begin position="75"/>
        <end position="97"/>
    </location>
</feature>
<feature type="non-terminal residue" evidence="2">
    <location>
        <position position="115"/>
    </location>
</feature>
<accession>A0A060BZN2</accession>
<organism evidence="2">
    <name type="scientific">uncultured Chlorobium sp</name>
    <dbReference type="NCBI Taxonomy" id="309171"/>
    <lineage>
        <taxon>Bacteria</taxon>
        <taxon>Pseudomonadati</taxon>
        <taxon>Chlorobiota</taxon>
        <taxon>Chlorobiia</taxon>
        <taxon>Chlorobiales</taxon>
        <taxon>Chlorobiaceae</taxon>
        <taxon>Chlorobium/Pelodictyon group</taxon>
        <taxon>Chlorobium</taxon>
        <taxon>environmental samples</taxon>
    </lineage>
</organism>
<evidence type="ECO:0000313" key="2">
    <source>
        <dbReference type="EMBL" id="AIA88162.1"/>
    </source>
</evidence>
<name>A0A060BZN2_9CHLB</name>
<evidence type="ECO:0000256" key="1">
    <source>
        <dbReference type="SAM" id="MobiDB-lite"/>
    </source>
</evidence>
<dbReference type="EMBL" id="KF120882">
    <property type="protein sequence ID" value="AIA88162.1"/>
    <property type="molecule type" value="Genomic_DNA"/>
</dbReference>
<sequence length="115" mass="12726">MAAPERAMEPAVAVDILFVGMAKGCFTGRRLDDYFSGGRADWVNARRIINGLDRAERVAGYGRAYFRRLKRRGEGLARRQQGRSLRRQQAGGRDALALHPTTADPAAACAKYMRA</sequence>